<dbReference type="InterPro" id="IPR008023">
    <property type="entry name" value="DUF748"/>
</dbReference>
<dbReference type="RefSeq" id="WP_289504746.1">
    <property type="nucleotide sequence ID" value="NZ_CP116805.1"/>
</dbReference>
<dbReference type="Pfam" id="PF05359">
    <property type="entry name" value="DUF748"/>
    <property type="match status" value="1"/>
</dbReference>
<proteinExistence type="predicted"/>
<organism evidence="1 2">
    <name type="scientific">Gimibacter soli</name>
    <dbReference type="NCBI Taxonomy" id="3024400"/>
    <lineage>
        <taxon>Bacteria</taxon>
        <taxon>Pseudomonadati</taxon>
        <taxon>Pseudomonadota</taxon>
        <taxon>Alphaproteobacteria</taxon>
        <taxon>Kordiimonadales</taxon>
        <taxon>Temperatibacteraceae</taxon>
        <taxon>Gimibacter</taxon>
    </lineage>
</organism>
<dbReference type="Proteomes" id="UP001217500">
    <property type="component" value="Chromosome"/>
</dbReference>
<protein>
    <recommendedName>
        <fullName evidence="3">AsmA family protein</fullName>
    </recommendedName>
</protein>
<name>A0AAE9XWY9_9PROT</name>
<evidence type="ECO:0000313" key="1">
    <source>
        <dbReference type="EMBL" id="WCL54999.1"/>
    </source>
</evidence>
<dbReference type="AlphaFoldDB" id="A0AAE9XWY9"/>
<evidence type="ECO:0000313" key="2">
    <source>
        <dbReference type="Proteomes" id="UP001217500"/>
    </source>
</evidence>
<sequence>MLKKIIIGLVVIVAIGGFILYQRMGAIAKSGAETYGSEALTVSLTVDSVSLSPFTGGAGVSGLAIGQPEGFRAPDFPEGPMLSVGDFKMKVDTDTIFNSHVIVDSINIDSPVIDVRMIGKKSNLQALADKLTSGSSSSQSDITLTVREFTLTNPSIIVSAKDGPVPLDETIKLADIRLTDIGTDEKGLSPSELARHLMAVIEPQVTKALVKAGVEKQLQGALDKNKDKIKDKLGGLIGGITGKKETTETTEEEGN</sequence>
<dbReference type="EMBL" id="CP116805">
    <property type="protein sequence ID" value="WCL54999.1"/>
    <property type="molecule type" value="Genomic_DNA"/>
</dbReference>
<gene>
    <name evidence="1" type="ORF">PH603_04405</name>
</gene>
<keyword evidence="2" id="KW-1185">Reference proteome</keyword>
<accession>A0AAE9XWY9</accession>
<dbReference type="KEGG" id="gso:PH603_04405"/>
<reference evidence="1" key="1">
    <citation type="submission" date="2023-01" db="EMBL/GenBank/DDBJ databases">
        <title>The genome sequence of Kordiimonadaceae bacterium 6D33.</title>
        <authorList>
            <person name="Liu Y."/>
        </authorList>
    </citation>
    <scope>NUCLEOTIDE SEQUENCE</scope>
    <source>
        <strain evidence="1">6D33</strain>
    </source>
</reference>
<evidence type="ECO:0008006" key="3">
    <source>
        <dbReference type="Google" id="ProtNLM"/>
    </source>
</evidence>